<evidence type="ECO:0000256" key="1">
    <source>
        <dbReference type="SAM" id="MobiDB-lite"/>
    </source>
</evidence>
<dbReference type="AlphaFoldDB" id="Q5JN74"/>
<dbReference type="Proteomes" id="UP000817658">
    <property type="component" value="Chromosome 1"/>
</dbReference>
<sequence>MGGEERELSRVPPFVASTPPQRTTARGPRALSRAASELPPWDGVGGAIAATAILCDNSSTDLRELSHKDVEVYVDIVRSHSSAASACVGMGRRRSTKNPPPRPRACRCCGLLLCSDRERPLGDHEFSTVVS</sequence>
<dbReference type="EMBL" id="AP003230">
    <property type="protein sequence ID" value="BAD87084.1"/>
    <property type="molecule type" value="Genomic_DNA"/>
</dbReference>
<feature type="region of interest" description="Disordered" evidence="1">
    <location>
        <begin position="1"/>
        <end position="37"/>
    </location>
</feature>
<protein>
    <submittedName>
        <fullName evidence="2">Uncharacterized protein</fullName>
    </submittedName>
</protein>
<reference evidence="2" key="1">
    <citation type="journal article" date="2002" name="Nature">
        <title>The genome sequence and structure of rice chromosome 1.</title>
        <authorList>
            <person name="Sasaki T."/>
            <person name="Matsumoto T."/>
            <person name="Yamamoto K."/>
            <person name="Sakata K."/>
            <person name="Baba T."/>
            <person name="Katayose Y."/>
            <person name="Wu J."/>
            <person name="Niimura Y."/>
            <person name="Cheng Z."/>
            <person name="Nagamura Y."/>
            <person name="Antonio B.A."/>
            <person name="Kanamori H."/>
            <person name="Hosokawa S."/>
            <person name="Masukawa M."/>
            <person name="Arikawa K."/>
            <person name="Chiden Y."/>
            <person name="Hayashi M."/>
            <person name="Okamoto M."/>
            <person name="Ando T."/>
            <person name="Aoki H."/>
            <person name="Arita K."/>
            <person name="Hamada M."/>
            <person name="Harada C."/>
            <person name="Hijishita S."/>
            <person name="Honda M."/>
            <person name="Ichikawa Y."/>
            <person name="Idonuma A."/>
            <person name="Iijima M."/>
            <person name="Ikeda M."/>
            <person name="Ikeno M."/>
            <person name="Itoh S."/>
            <person name="Itoh T."/>
            <person name="Itoh Y."/>
            <person name="Itoh Y."/>
            <person name="Iwabuchi A."/>
            <person name="Kamiya K."/>
            <person name="Karasawa W."/>
            <person name="Katagiri S."/>
            <person name="Kikuta A."/>
            <person name="Kobayashi N."/>
            <person name="Kono I."/>
            <person name="Machita K."/>
            <person name="Maehara T."/>
            <person name="Mizuno H."/>
            <person name="Mizubayashi T."/>
            <person name="Mukai Y."/>
            <person name="Nagasaki H."/>
            <person name="Nakashima M."/>
            <person name="Nakama Y."/>
            <person name="Nakamichi Y."/>
            <person name="Nakamura M."/>
            <person name="Namiki N."/>
            <person name="Negishi M."/>
            <person name="Ohta I."/>
            <person name="Ono N."/>
            <person name="Saji S."/>
            <person name="Sakai K."/>
            <person name="Shibata M."/>
            <person name="Shimokawa T."/>
            <person name="Shomura A."/>
            <person name="Song J."/>
            <person name="Takazaki Y."/>
            <person name="Terasawa K."/>
            <person name="Tsuji K."/>
            <person name="Waki K."/>
            <person name="Yamagata H."/>
            <person name="Yamane H."/>
            <person name="Yoshiki S."/>
            <person name="Yoshihara R."/>
            <person name="Yukawa K."/>
            <person name="Zhong H."/>
            <person name="Iwama H."/>
            <person name="Endo T."/>
            <person name="Ito H."/>
            <person name="Hahn J.H."/>
            <person name="Kim H.I."/>
            <person name="Eun M.Y."/>
            <person name="Yano M."/>
            <person name="Jiang J."/>
            <person name="Gojobori T."/>
        </authorList>
    </citation>
    <scope>NUCLEOTIDE SEQUENCE [LARGE SCALE GENOMIC DNA]</scope>
</reference>
<evidence type="ECO:0000313" key="2">
    <source>
        <dbReference type="EMBL" id="BAD87084.1"/>
    </source>
</evidence>
<gene>
    <name evidence="2" type="primary">P0031D02.32</name>
</gene>
<accession>Q5JN74</accession>
<proteinExistence type="predicted"/>
<name>Q5JN74_ORYSJ</name>
<organism evidence="2">
    <name type="scientific">Oryza sativa subsp. japonica</name>
    <name type="common">Rice</name>
    <dbReference type="NCBI Taxonomy" id="39947"/>
    <lineage>
        <taxon>Eukaryota</taxon>
        <taxon>Viridiplantae</taxon>
        <taxon>Streptophyta</taxon>
        <taxon>Embryophyta</taxon>
        <taxon>Tracheophyta</taxon>
        <taxon>Spermatophyta</taxon>
        <taxon>Magnoliopsida</taxon>
        <taxon>Liliopsida</taxon>
        <taxon>Poales</taxon>
        <taxon>Poaceae</taxon>
        <taxon>BOP clade</taxon>
        <taxon>Oryzoideae</taxon>
        <taxon>Oryzeae</taxon>
        <taxon>Oryzinae</taxon>
        <taxon>Oryza</taxon>
        <taxon>Oryza sativa</taxon>
    </lineage>
</organism>